<proteinExistence type="predicted"/>
<feature type="transmembrane region" description="Helical" evidence="2">
    <location>
        <begin position="78"/>
        <end position="100"/>
    </location>
</feature>
<evidence type="ECO:0000313" key="3">
    <source>
        <dbReference type="EMBL" id="QNP56701.1"/>
    </source>
</evidence>
<keyword evidence="2" id="KW-0472">Membrane</keyword>
<feature type="transmembrane region" description="Helical" evidence="2">
    <location>
        <begin position="54"/>
        <end position="72"/>
    </location>
</feature>
<dbReference type="KEGG" id="tdf:H9L22_04785"/>
<evidence type="ECO:0000313" key="4">
    <source>
        <dbReference type="Proteomes" id="UP000516117"/>
    </source>
</evidence>
<dbReference type="RefSeq" id="WP_187721801.1">
    <property type="nucleotide sequence ID" value="NZ_BAABBL010000002.1"/>
</dbReference>
<dbReference type="AlphaFoldDB" id="A0A7H0H835"/>
<organism evidence="3 4">
    <name type="scientific">Tessaracoccus defluvii</name>
    <dbReference type="NCBI Taxonomy" id="1285901"/>
    <lineage>
        <taxon>Bacteria</taxon>
        <taxon>Bacillati</taxon>
        <taxon>Actinomycetota</taxon>
        <taxon>Actinomycetes</taxon>
        <taxon>Propionibacteriales</taxon>
        <taxon>Propionibacteriaceae</taxon>
        <taxon>Tessaracoccus</taxon>
    </lineage>
</organism>
<accession>A0A7H0H835</accession>
<gene>
    <name evidence="3" type="ORF">H9L22_04785</name>
</gene>
<evidence type="ECO:0000256" key="2">
    <source>
        <dbReference type="SAM" id="Phobius"/>
    </source>
</evidence>
<dbReference type="EMBL" id="CP060789">
    <property type="protein sequence ID" value="QNP56701.1"/>
    <property type="molecule type" value="Genomic_DNA"/>
</dbReference>
<feature type="region of interest" description="Disordered" evidence="1">
    <location>
        <begin position="102"/>
        <end position="138"/>
    </location>
</feature>
<keyword evidence="2" id="KW-1133">Transmembrane helix</keyword>
<protein>
    <submittedName>
        <fullName evidence="3">Uncharacterized protein</fullName>
    </submittedName>
</protein>
<dbReference type="Proteomes" id="UP000516117">
    <property type="component" value="Chromosome"/>
</dbReference>
<reference evidence="3 4" key="1">
    <citation type="submission" date="2020-08" db="EMBL/GenBank/DDBJ databases">
        <title>Genome sequence of Tessaracoccus defluvii JCM 17540T.</title>
        <authorList>
            <person name="Hyun D.-W."/>
            <person name="Bae J.-W."/>
        </authorList>
    </citation>
    <scope>NUCLEOTIDE SEQUENCE [LARGE SCALE GENOMIC DNA]</scope>
    <source>
        <strain evidence="3 4">JCM 17540</strain>
    </source>
</reference>
<keyword evidence="2" id="KW-0812">Transmembrane</keyword>
<sequence>MRPGRGPVTVATAAAGLVVVLAAQAAGSPLGSVAWALLAGVGLSLMLRGFSLRIVGIALATLAVAGAGWAAVEARWVELGGFVVAAVAAAGFVLWGPGWVRRPSAGPRAGSDPWKAMDGGIDPTDGDEQDMRQPGGPG</sequence>
<keyword evidence="4" id="KW-1185">Reference proteome</keyword>
<name>A0A7H0H835_9ACTN</name>
<evidence type="ECO:0000256" key="1">
    <source>
        <dbReference type="SAM" id="MobiDB-lite"/>
    </source>
</evidence>